<dbReference type="OrthoDB" id="4863010at2759"/>
<feature type="domain" description="AB hydrolase-1" evidence="1">
    <location>
        <begin position="17"/>
        <end position="123"/>
    </location>
</feature>
<sequence>MTPVLLNHTTKSEQTLSRRVLAPDFFGFGRSDKPRQDAAYNFHFHQDAMVHLIESLNLTNITLVVQDGGGLIGLTLPITDPRRFKRLIVMNTTTGSGAGKSQAVLDWIAYTSSTPDLDVADLMDKLGHHLSEDEKRAYRAPFPNDTYKGGVRRFRQMIMIEEDMPGVEISKKSRHFFESSRPTMPSSQTGSWPHEVGLHELHQRSLQQEAALKGDTSSRFVSGHITKHKAPLKEHFDNVKRDKMIASADEAGTEHGRQRWMRDYCRYR</sequence>
<comment type="caution">
    <text evidence="2">The sequence shown here is derived from an EMBL/GenBank/DDBJ whole genome shotgun (WGS) entry which is preliminary data.</text>
</comment>
<dbReference type="Proteomes" id="UP000309340">
    <property type="component" value="Unassembled WGS sequence"/>
</dbReference>
<dbReference type="STRING" id="329884.A0A4U0VL23"/>
<dbReference type="SUPFAM" id="SSF53474">
    <property type="entry name" value="alpha/beta-Hydrolases"/>
    <property type="match status" value="1"/>
</dbReference>
<dbReference type="Pfam" id="PF00561">
    <property type="entry name" value="Abhydrolase_1"/>
    <property type="match status" value="1"/>
</dbReference>
<reference evidence="2 3" key="1">
    <citation type="submission" date="2017-03" db="EMBL/GenBank/DDBJ databases">
        <title>Genomes of endolithic fungi from Antarctica.</title>
        <authorList>
            <person name="Coleine C."/>
            <person name="Masonjones S."/>
            <person name="Stajich J.E."/>
        </authorList>
    </citation>
    <scope>NUCLEOTIDE SEQUENCE [LARGE SCALE GENOMIC DNA]</scope>
    <source>
        <strain evidence="2 3">CCFEE 5184</strain>
    </source>
</reference>
<feature type="non-terminal residue" evidence="2">
    <location>
        <position position="268"/>
    </location>
</feature>
<organism evidence="2 3">
    <name type="scientific">Friedmanniomyces simplex</name>
    <dbReference type="NCBI Taxonomy" id="329884"/>
    <lineage>
        <taxon>Eukaryota</taxon>
        <taxon>Fungi</taxon>
        <taxon>Dikarya</taxon>
        <taxon>Ascomycota</taxon>
        <taxon>Pezizomycotina</taxon>
        <taxon>Dothideomycetes</taxon>
        <taxon>Dothideomycetidae</taxon>
        <taxon>Mycosphaerellales</taxon>
        <taxon>Teratosphaeriaceae</taxon>
        <taxon>Friedmanniomyces</taxon>
    </lineage>
</organism>
<keyword evidence="3" id="KW-1185">Reference proteome</keyword>
<name>A0A4U0VL23_9PEZI</name>
<proteinExistence type="predicted"/>
<dbReference type="InterPro" id="IPR029058">
    <property type="entry name" value="AB_hydrolase_fold"/>
</dbReference>
<dbReference type="Gene3D" id="3.40.50.1820">
    <property type="entry name" value="alpha/beta hydrolase"/>
    <property type="match status" value="1"/>
</dbReference>
<dbReference type="PRINTS" id="PR00111">
    <property type="entry name" value="ABHYDROLASE"/>
</dbReference>
<dbReference type="EMBL" id="NAJQ01002030">
    <property type="protein sequence ID" value="TKA49954.1"/>
    <property type="molecule type" value="Genomic_DNA"/>
</dbReference>
<gene>
    <name evidence="2" type="ORF">B0A55_12668</name>
</gene>
<protein>
    <recommendedName>
        <fullName evidence="1">AB hydrolase-1 domain-containing protein</fullName>
    </recommendedName>
</protein>
<dbReference type="InterPro" id="IPR000073">
    <property type="entry name" value="AB_hydrolase_1"/>
</dbReference>
<evidence type="ECO:0000313" key="3">
    <source>
        <dbReference type="Proteomes" id="UP000309340"/>
    </source>
</evidence>
<dbReference type="AlphaFoldDB" id="A0A4U0VL23"/>
<accession>A0A4U0VL23</accession>
<evidence type="ECO:0000313" key="2">
    <source>
        <dbReference type="EMBL" id="TKA49954.1"/>
    </source>
</evidence>
<evidence type="ECO:0000259" key="1">
    <source>
        <dbReference type="Pfam" id="PF00561"/>
    </source>
</evidence>